<feature type="compositionally biased region" description="Polar residues" evidence="1">
    <location>
        <begin position="497"/>
        <end position="524"/>
    </location>
</feature>
<dbReference type="PANTHER" id="PTHR36419">
    <property type="entry name" value="ARRESTIN FAMILY PROTEIN 1"/>
    <property type="match status" value="1"/>
</dbReference>
<name>A0A9Q5MY49_SANBA</name>
<feature type="compositionally biased region" description="Polar residues" evidence="1">
    <location>
        <begin position="769"/>
        <end position="778"/>
    </location>
</feature>
<feature type="compositionally biased region" description="Basic and acidic residues" evidence="1">
    <location>
        <begin position="785"/>
        <end position="795"/>
    </location>
</feature>
<dbReference type="Proteomes" id="UP000757232">
    <property type="component" value="Unassembled WGS sequence"/>
</dbReference>
<comment type="caution">
    <text evidence="3">The sequence shown here is derived from an EMBL/GenBank/DDBJ whole genome shotgun (WGS) entry which is preliminary data.</text>
</comment>
<evidence type="ECO:0000259" key="2">
    <source>
        <dbReference type="Pfam" id="PF02752"/>
    </source>
</evidence>
<feature type="compositionally biased region" description="Low complexity" evidence="1">
    <location>
        <begin position="845"/>
        <end position="856"/>
    </location>
</feature>
<dbReference type="OrthoDB" id="4001642at2759"/>
<feature type="compositionally biased region" description="Polar residues" evidence="1">
    <location>
        <begin position="670"/>
        <end position="683"/>
    </location>
</feature>
<evidence type="ECO:0000313" key="3">
    <source>
        <dbReference type="EMBL" id="OCB84287.1"/>
    </source>
</evidence>
<feature type="region of interest" description="Disordered" evidence="1">
    <location>
        <begin position="622"/>
        <end position="725"/>
    </location>
</feature>
<evidence type="ECO:0000256" key="1">
    <source>
        <dbReference type="SAM" id="MobiDB-lite"/>
    </source>
</evidence>
<dbReference type="PANTHER" id="PTHR36419:SF1">
    <property type="entry name" value="RHO1 GEF LOCALIZING PROTEIN 1"/>
    <property type="match status" value="1"/>
</dbReference>
<dbReference type="AlphaFoldDB" id="A0A9Q5MY49"/>
<keyword evidence="4" id="KW-1185">Reference proteome</keyword>
<feature type="compositionally biased region" description="Pro residues" evidence="1">
    <location>
        <begin position="796"/>
        <end position="808"/>
    </location>
</feature>
<feature type="compositionally biased region" description="Basic and acidic residues" evidence="1">
    <location>
        <begin position="885"/>
        <end position="895"/>
    </location>
</feature>
<dbReference type="GO" id="GO:0000935">
    <property type="term" value="C:division septum"/>
    <property type="evidence" value="ECO:0007669"/>
    <property type="project" value="TreeGrafter"/>
</dbReference>
<dbReference type="Gene3D" id="2.60.40.640">
    <property type="match status" value="1"/>
</dbReference>
<feature type="region of interest" description="Disordered" evidence="1">
    <location>
        <begin position="769"/>
        <end position="1036"/>
    </location>
</feature>
<feature type="compositionally biased region" description="Polar residues" evidence="1">
    <location>
        <begin position="974"/>
        <end position="986"/>
    </location>
</feature>
<accession>A0A9Q5MY49</accession>
<dbReference type="InterPro" id="IPR014756">
    <property type="entry name" value="Ig_E-set"/>
</dbReference>
<feature type="compositionally biased region" description="Basic and acidic residues" evidence="1">
    <location>
        <begin position="815"/>
        <end position="827"/>
    </location>
</feature>
<reference evidence="3" key="1">
    <citation type="submission" date="2016-06" db="EMBL/GenBank/DDBJ databases">
        <title>Draft Genome sequence of the fungus Inonotus baumii.</title>
        <authorList>
            <person name="Zhu H."/>
            <person name="Lin W."/>
        </authorList>
    </citation>
    <scope>NUCLEOTIDE SEQUENCE</scope>
    <source>
        <strain evidence="3">821</strain>
    </source>
</reference>
<feature type="region of interest" description="Disordered" evidence="1">
    <location>
        <begin position="469"/>
        <end position="531"/>
    </location>
</feature>
<gene>
    <name evidence="3" type="ORF">A7U60_g8966</name>
</gene>
<dbReference type="SUPFAM" id="SSF81296">
    <property type="entry name" value="E set domains"/>
    <property type="match status" value="1"/>
</dbReference>
<feature type="domain" description="Arrestin C-terminal-like" evidence="2">
    <location>
        <begin position="187"/>
        <end position="320"/>
    </location>
</feature>
<evidence type="ECO:0000313" key="4">
    <source>
        <dbReference type="Proteomes" id="UP000757232"/>
    </source>
</evidence>
<dbReference type="InterPro" id="IPR053060">
    <property type="entry name" value="Cytokinesis_Signaling_Reg"/>
</dbReference>
<feature type="compositionally biased region" description="Pro residues" evidence="1">
    <location>
        <begin position="698"/>
        <end position="710"/>
    </location>
</feature>
<organism evidence="3 4">
    <name type="scientific">Sanghuangporus baumii</name>
    <name type="common">Phellinus baumii</name>
    <dbReference type="NCBI Taxonomy" id="108892"/>
    <lineage>
        <taxon>Eukaryota</taxon>
        <taxon>Fungi</taxon>
        <taxon>Dikarya</taxon>
        <taxon>Basidiomycota</taxon>
        <taxon>Agaricomycotina</taxon>
        <taxon>Agaricomycetes</taxon>
        <taxon>Hymenochaetales</taxon>
        <taxon>Hymenochaetaceae</taxon>
        <taxon>Sanghuangporus</taxon>
    </lineage>
</organism>
<dbReference type="GO" id="GO:0000917">
    <property type="term" value="P:division septum assembly"/>
    <property type="evidence" value="ECO:0007669"/>
    <property type="project" value="TreeGrafter"/>
</dbReference>
<dbReference type="InterPro" id="IPR011022">
    <property type="entry name" value="Arrestin_C-like"/>
</dbReference>
<feature type="compositionally biased region" description="Low complexity" evidence="1">
    <location>
        <begin position="476"/>
        <end position="485"/>
    </location>
</feature>
<feature type="compositionally biased region" description="Pro residues" evidence="1">
    <location>
        <begin position="1023"/>
        <end position="1036"/>
    </location>
</feature>
<dbReference type="Pfam" id="PF02752">
    <property type="entry name" value="Arrestin_C"/>
    <property type="match status" value="1"/>
</dbReference>
<protein>
    <recommendedName>
        <fullName evidence="2">Arrestin C-terminal-like domain-containing protein</fullName>
    </recommendedName>
</protein>
<dbReference type="InterPro" id="IPR014752">
    <property type="entry name" value="Arrestin-like_C"/>
</dbReference>
<sequence>MSSLSKVHSVLSASSRLLNAVCTTGYPGIPAGRDRPHAEVKGTIEVRLPDQNTKAKWVRVELVKFETLPGGGNHNVYMDHVGSSPVKIWAAEGEWDILAPQDFPFAIRIPESIPPSIQLDKGAGIRYELTATLCMKGKRNFFFRNFFKPKDITLASSHQIIIDKHELHSTWPVYSQPESRHVVEDLLMLTIERSHTCYGPGDRVKVLATFKNDGIPAVALRTLEFLLKETIIYRPGTSTPGKKRAPQCHVTPIGEQREPVNMTVYQGQQYTTELGCFIPQTHTNTTVVAARHIDIGYSIQVKALLATGKPLLIELPVTVSNWPRNMSIEAIRRIGIAPNLSLVAPIVNIGSTAPATIGTTRPAAQTQATQQPGYSTAPARSGLFPNNPVANERMASQAMSATSSQYGDPVIGPRSNYDEFGFSIAAGPSHSAVPRGASPAIAAEFSGTTTRRPTLNTNPSRRLTLANVEMEEDTDSPPSVQPSSPRQNGLALDDRSQSQNAGGSGPASHNCSPPPRANTSQRSAWPTAEEEKQRLFNYAREQALKTQASMGNTLSPMPATVPERVTRQDSLRTQPASMPVPEPAPSMTKPEPKKNTPWPTAEEEKLRLYQEAQNAAYRTQIQGLSEEDLAGSSLVNGGSPPPEKTYSNGSPAMTHKPHSLSQDGPVHPTTIAQPTETKSTGAQLYQHALASMSKKPPIEQPMNPPSPPAPKPKKSHPTAEEEKAALRYWEAKRAVDRHQQVNAMNVEPSSPVLGEGPIAYDELYPVGVSATQAGSSHRTNGHGRRVSETSSRDHGAPPPPPPISPPPASIYETAMSEKERLRRKYEAEDAVANTNGGAAPPMPPARASGSRASPPGYDSPPPPSSSRSQPLPPADYSGPHFLTAAEEKARLRAQIEAEDAAQRSGNIAGPSRPAAPPTRSPSLMSYVREPPEGGSTLPPLPPPPLAPRPPVEYIEQTLEEDLVSQAEQHAITPANPSNANGVSSLPISEEPSSGVDFGLPFRPFSPLDLGMNFDSLNRRAPSVGPPPPLPPKVPIS</sequence>
<proteinExistence type="predicted"/>
<feature type="region of interest" description="Disordered" evidence="1">
    <location>
        <begin position="571"/>
        <end position="598"/>
    </location>
</feature>
<dbReference type="EMBL" id="LNZH02000216">
    <property type="protein sequence ID" value="OCB84287.1"/>
    <property type="molecule type" value="Genomic_DNA"/>
</dbReference>
<feature type="compositionally biased region" description="Pro residues" evidence="1">
    <location>
        <begin position="938"/>
        <end position="950"/>
    </location>
</feature>